<feature type="transmembrane region" description="Helical" evidence="1">
    <location>
        <begin position="58"/>
        <end position="79"/>
    </location>
</feature>
<dbReference type="AlphaFoldDB" id="A0A250FX77"/>
<keyword evidence="1" id="KW-1133">Transmembrane helix</keyword>
<accession>A0A250FX77</accession>
<dbReference type="KEGG" id="csto:CGC58_02400"/>
<dbReference type="RefSeq" id="WP_095894962.1">
    <property type="nucleotide sequence ID" value="NZ_CP022387.1"/>
</dbReference>
<reference evidence="3" key="1">
    <citation type="submission" date="2017-06" db="EMBL/GenBank/DDBJ databases">
        <title>Capnocytophaga spp. assemblies.</title>
        <authorList>
            <person name="Gulvik C.A."/>
        </authorList>
    </citation>
    <scope>NUCLEOTIDE SEQUENCE [LARGE SCALE GENOMIC DNA]</scope>
    <source>
        <strain evidence="3">H2177</strain>
    </source>
</reference>
<organism evidence="2 3">
    <name type="scientific">Capnocytophaga stomatis</name>
    <dbReference type="NCBI Taxonomy" id="1848904"/>
    <lineage>
        <taxon>Bacteria</taxon>
        <taxon>Pseudomonadati</taxon>
        <taxon>Bacteroidota</taxon>
        <taxon>Flavobacteriia</taxon>
        <taxon>Flavobacteriales</taxon>
        <taxon>Flavobacteriaceae</taxon>
        <taxon>Capnocytophaga</taxon>
    </lineage>
</organism>
<dbReference type="Proteomes" id="UP000217348">
    <property type="component" value="Chromosome"/>
</dbReference>
<name>A0A250FX77_9FLAO</name>
<proteinExistence type="predicted"/>
<evidence type="ECO:0000256" key="1">
    <source>
        <dbReference type="SAM" id="Phobius"/>
    </source>
</evidence>
<feature type="transmembrane region" description="Helical" evidence="1">
    <location>
        <begin position="7"/>
        <end position="27"/>
    </location>
</feature>
<evidence type="ECO:0000313" key="2">
    <source>
        <dbReference type="EMBL" id="ATA88688.1"/>
    </source>
</evidence>
<dbReference type="EMBL" id="CP022387">
    <property type="protein sequence ID" value="ATA88688.1"/>
    <property type="molecule type" value="Genomic_DNA"/>
</dbReference>
<keyword evidence="1" id="KW-0812">Transmembrane</keyword>
<evidence type="ECO:0000313" key="3">
    <source>
        <dbReference type="Proteomes" id="UP000217348"/>
    </source>
</evidence>
<sequence length="83" mass="9851">MQSIWRVITTLIIKIIKYFMLELLSFWRVITTSLQNNEHQLRLELLSFWRVITTTNGGMMYVFAVGTALILFVSFLFVFQRNS</sequence>
<protein>
    <submittedName>
        <fullName evidence="2">Uncharacterized protein</fullName>
    </submittedName>
</protein>
<gene>
    <name evidence="2" type="ORF">CGC58_02400</name>
</gene>
<keyword evidence="1" id="KW-0472">Membrane</keyword>